<dbReference type="Gene3D" id="3.30.300.30">
    <property type="match status" value="5"/>
</dbReference>
<dbReference type="GO" id="GO:0044550">
    <property type="term" value="P:secondary metabolite biosynthetic process"/>
    <property type="evidence" value="ECO:0007669"/>
    <property type="project" value="TreeGrafter"/>
</dbReference>
<dbReference type="PANTHER" id="PTHR45527">
    <property type="entry name" value="NONRIBOSOMAL PEPTIDE SYNTHETASE"/>
    <property type="match status" value="1"/>
</dbReference>
<evidence type="ECO:0000313" key="7">
    <source>
        <dbReference type="EMBL" id="CAG8909366.1"/>
    </source>
</evidence>
<evidence type="ECO:0000256" key="2">
    <source>
        <dbReference type="ARBA" id="ARBA00022553"/>
    </source>
</evidence>
<comment type="similarity">
    <text evidence="5">Belongs to the NRP synthetase family.</text>
</comment>
<dbReference type="Gene3D" id="2.30.38.10">
    <property type="entry name" value="Luciferase, Domain 3"/>
    <property type="match status" value="1"/>
</dbReference>
<dbReference type="FunFam" id="3.30.559.30:FF:000003">
    <property type="entry name" value="Nonribosomal peptide synthase SidD"/>
    <property type="match status" value="1"/>
</dbReference>
<dbReference type="NCBIfam" id="NF003417">
    <property type="entry name" value="PRK04813.1"/>
    <property type="match status" value="5"/>
</dbReference>
<feature type="domain" description="Carrier" evidence="6">
    <location>
        <begin position="4492"/>
        <end position="4573"/>
    </location>
</feature>
<dbReference type="Gene3D" id="1.10.1200.10">
    <property type="entry name" value="ACP-like"/>
    <property type="match status" value="6"/>
</dbReference>
<dbReference type="FunFam" id="3.30.559.30:FF:000002">
    <property type="entry name" value="Nonribosomal peptide synthase Pes1"/>
    <property type="match status" value="1"/>
</dbReference>
<protein>
    <recommendedName>
        <fullName evidence="6">Carrier domain-containing protein</fullName>
    </recommendedName>
</protein>
<feature type="domain" description="Carrier" evidence="6">
    <location>
        <begin position="1868"/>
        <end position="1944"/>
    </location>
</feature>
<dbReference type="Gene3D" id="3.40.50.12780">
    <property type="entry name" value="N-terminal domain of ligase-like"/>
    <property type="match status" value="4"/>
</dbReference>
<accession>A0A9W4KID3</accession>
<keyword evidence="3" id="KW-0436">Ligase</keyword>
<evidence type="ECO:0000259" key="6">
    <source>
        <dbReference type="PROSITE" id="PS50075"/>
    </source>
</evidence>
<evidence type="ECO:0000313" key="8">
    <source>
        <dbReference type="Proteomes" id="UP001154252"/>
    </source>
</evidence>
<dbReference type="InterPro" id="IPR023213">
    <property type="entry name" value="CAT-like_dom_sf"/>
</dbReference>
<dbReference type="FunFam" id="3.30.559.10:FF:000016">
    <property type="entry name" value="Nonribosomal peptide synthase Pes1"/>
    <property type="match status" value="1"/>
</dbReference>
<gene>
    <name evidence="7" type="ORF">PEGY_LOCUS10156</name>
</gene>
<evidence type="ECO:0000256" key="4">
    <source>
        <dbReference type="ARBA" id="ARBA00022737"/>
    </source>
</evidence>
<dbReference type="SUPFAM" id="SSF47336">
    <property type="entry name" value="ACP-like"/>
    <property type="match status" value="5"/>
</dbReference>
<keyword evidence="4" id="KW-0677">Repeat</keyword>
<name>A0A9W4KID3_9EURO</name>
<dbReference type="GO" id="GO:0016874">
    <property type="term" value="F:ligase activity"/>
    <property type="evidence" value="ECO:0007669"/>
    <property type="project" value="UniProtKB-KW"/>
</dbReference>
<dbReference type="EMBL" id="CAJVRC010000900">
    <property type="protein sequence ID" value="CAG8909366.1"/>
    <property type="molecule type" value="Genomic_DNA"/>
</dbReference>
<dbReference type="Gene3D" id="3.30.559.10">
    <property type="entry name" value="Chloramphenicol acetyltransferase-like domain"/>
    <property type="match status" value="6"/>
</dbReference>
<dbReference type="PROSITE" id="PS00012">
    <property type="entry name" value="PHOSPHOPANTETHEINE"/>
    <property type="match status" value="1"/>
</dbReference>
<dbReference type="InterPro" id="IPR045851">
    <property type="entry name" value="AMP-bd_C_sf"/>
</dbReference>
<dbReference type="FunFam" id="3.40.50.980:FF:000001">
    <property type="entry name" value="Non-ribosomal peptide synthetase"/>
    <property type="match status" value="2"/>
</dbReference>
<dbReference type="CDD" id="cd19534">
    <property type="entry name" value="E_NRPS"/>
    <property type="match status" value="1"/>
</dbReference>
<dbReference type="SMART" id="SM00823">
    <property type="entry name" value="PKS_PP"/>
    <property type="match status" value="3"/>
</dbReference>
<dbReference type="InterPro" id="IPR036736">
    <property type="entry name" value="ACP-like_sf"/>
</dbReference>
<dbReference type="InterPro" id="IPR020806">
    <property type="entry name" value="PKS_PP-bd"/>
</dbReference>
<feature type="domain" description="Carrier" evidence="6">
    <location>
        <begin position="2966"/>
        <end position="3039"/>
    </location>
</feature>
<evidence type="ECO:0000256" key="3">
    <source>
        <dbReference type="ARBA" id="ARBA00022598"/>
    </source>
</evidence>
<dbReference type="SUPFAM" id="SSF52777">
    <property type="entry name" value="CoA-dependent acyltransferases"/>
    <property type="match status" value="13"/>
</dbReference>
<dbReference type="GO" id="GO:0043041">
    <property type="term" value="P:amino acid activation for nonribosomal peptide biosynthetic process"/>
    <property type="evidence" value="ECO:0007669"/>
    <property type="project" value="TreeGrafter"/>
</dbReference>
<dbReference type="FunFam" id="3.30.300.30:FF:000015">
    <property type="entry name" value="Nonribosomal peptide synthase SidD"/>
    <property type="match status" value="5"/>
</dbReference>
<feature type="domain" description="Carrier" evidence="6">
    <location>
        <begin position="777"/>
        <end position="854"/>
    </location>
</feature>
<evidence type="ECO:0000256" key="1">
    <source>
        <dbReference type="ARBA" id="ARBA00022450"/>
    </source>
</evidence>
<dbReference type="InterPro" id="IPR009081">
    <property type="entry name" value="PP-bd_ACP"/>
</dbReference>
<comment type="caution">
    <text evidence="7">The sequence shown here is derived from an EMBL/GenBank/DDBJ whole genome shotgun (WGS) entry which is preliminary data.</text>
</comment>
<dbReference type="InterPro" id="IPR006162">
    <property type="entry name" value="Ppantetheine_attach_site"/>
</dbReference>
<dbReference type="PANTHER" id="PTHR45527:SF16">
    <property type="entry name" value="NONRIBOSOMAL PEPTIDE SYNTHASE ATNA-RELATED"/>
    <property type="match status" value="1"/>
</dbReference>
<dbReference type="CDD" id="cd19542">
    <property type="entry name" value="CT_NRPS-like"/>
    <property type="match status" value="4"/>
</dbReference>
<dbReference type="Pfam" id="PF00501">
    <property type="entry name" value="AMP-binding"/>
    <property type="match status" value="5"/>
</dbReference>
<keyword evidence="2" id="KW-0597">Phosphoprotein</keyword>
<dbReference type="Gene3D" id="3.30.559.30">
    <property type="entry name" value="Nonribosomal peptide synthetase, condensation domain"/>
    <property type="match status" value="7"/>
</dbReference>
<feature type="domain" description="Carrier" evidence="6">
    <location>
        <begin position="5557"/>
        <end position="5633"/>
    </location>
</feature>
<dbReference type="Pfam" id="PF00668">
    <property type="entry name" value="Condensation"/>
    <property type="match status" value="6"/>
</dbReference>
<dbReference type="OrthoDB" id="416786at2759"/>
<dbReference type="NCBIfam" id="TIGR01733">
    <property type="entry name" value="AA-adenyl-dom"/>
    <property type="match status" value="5"/>
</dbReference>
<keyword evidence="8" id="KW-1185">Reference proteome</keyword>
<sequence length="6193" mass="681055">MSNHNQLPEVVCKFPALQSQESEVGSTVEKAEFSIELPTTEFQSWLHGFSREQNVPVSSIFIAVWGLILKTFTGNGAICAGFVLGNAQLELVTAVVEEQATIIELLRSVGDGTRPNGDNTAELPCNTAVYFTSKKEEISRALNEVSKAYMSVNRVGELTIGGYQFEVSLLVVDGETEMDITLAFQTNYIAPSHAKHVAQTAGQLLKEFQLDASRQISQINLLHPETEGQLQTWASQSPTVVDHCVGQLFEESVRQRPLNEAVCTVEEVLTYQELDRLSGRLAVHLQSLGVGPEAVVILCFPKSAWAVVAMMAVIRAGGAILFLDPSHPTARHREIADQVKTQWMLTAPEHADQIEWLDGEVLSIDRAFVNSLGPIPPGIVLASTAVSSNTLYIIFTSGSTGKPKGCVIEHRQFLTGSLAQQKASGMNSNDRVLQLASFTFDVSILEILTSLISGACVCIPDDRQRSQGPASCIQQFGITWAFLTPSLVKSMHPEQVPTLQFLVLGGEAVLEENIQVWASHVRLANGYGPTECSIAATANVGLSIRTNPMNIGYPLGGCCWIVKPDDHDSLVPIGAPGELLIQGPIVARGYFHEPQKTQAVFLDSAKWVRADPTPSRIYKTGDLARFNANGTIHFMGRKDSQVKLRGLRIELGEVEHRIAAHPLVSQVSVVLAKDGPCQAKLTAVVSLNELRNPASNLELLTGDHYTFAADQLGEVAKSVSEQLPSYMLPTVWAPVWHIPLTISGKQNGVAVRQWVQDMSLDTYNGLIGKGGDFERVSPSNDREREIEALCCEILGLEQPEEVWLNKSFIQNGGDSIKATQLLDRLRRKKVAVSFEDVIQRATLIDLVQCIESQRSIDPPPQEVIRKYSPSLDQERLSRVGVDIGSVEDVYPLSPVQRGILLSQQQNPESYQLRITCEVLSSPGDKVDRHRLLDAWQQVTARHPALRTIMIESETEDGLFDQLVLRDSQARVLEWKQKSEKAFWEAQADFTRTDTALQPPVVFIVSATDDGKHFVTVDISHALVDGVSILVLLRDLCLAYDDKLTKGRIIKYSSYIDYIQQLSVDSSLEYWTKHLEDAIPCHIPTLNDDLLVEGQPGELKVDIQGVDALYELCAAKNFTPATVFQAAWALVLRAYTGQDDVCFGYLTAGREMPVTEVSEAVGVFINMMVYHTHISPETTIASLVKETQQSFLGGLPHQHCSVAEIQHALGLSKPLFNTIMSLQSALGEDIFGGEADGRVGFRVVGELDPTEYDVSVNIFVSKERVSLTLRHYRAILSDAMAENVLATFCRAIDIVVHQHTSVLSDSDMMSDRDRSQIARWNSHEWADLHVCVHDLISEQVLARPQAVAIDAWDGSFTYEELDSITSALAQRLVQKGVKPESLVPIGFPKSRWTVVAQLAALKAGGACVAFDPEHPRSRREQMVQQCDATIAIVAEGNELLFEGLVPLVIVLGAKTIGTLLQCQGASTLPSAAPAVSPSNPAFVVFTSGSTGKPKGIVLEHHAICSSAKAHGPAMNYGPDARVLQFASYTFDVSIGETFTCLMSGGTLCIPSEDERMNDLAGVINRMNAKVVYLTPSVVSLLHPSQVPGVHTLALGGEAVRENNITSWAENTNLVNIYGPAECSVWSTGLQGVPKSASPRNIGYGLGARMWITNVEDPSTLCSVGAVGELLIEGPIVARGYLKDDTKTSAVFIQPPAWWSKYHSSRPDHDFKIYRTGDLARYNSDGSIHFIGRRDHQVKLHGQRVEMGEIDRTLLMHEKVQNALAIVPTNGQLAGKLVVVLSWNDEVHALSKAGIELRGDSKVDISLVREWLATRLPAYMIPSTWLAVQYIPVTKNGKSDRPSVVAWVEDLQQVDDDVTPSCSSNDPDNSPMNQMETDIREVISSVLNLPLLGVPMNRSFMALGGDSITAMQTSSRSRARGIQCAVKSILKSKSVRQIAAEATILANPGGSTKSGGQAFHLLPSMRPSDLDEWVKRLGYTGLPDIEDAYPCCPMQEGILISQAQTPETYKFSAVCAIRAVDTMKPLEMNRLQIAWRRVVASHPVLRTFFVEGLSGEAMYSQIVLREHTPRIESANSLESLLRYHQEHPVDYNECVPPHRMTVFEDKGALYFNLEISHTLIDGASMPLLLGDIRAAYDSEISPGPLFSEYIAFWQRQSRETTTTFWTEYLENMQPAMFPSLLDKIVPEKALRVVKMPVTDSMLSHLNTFCKDNELTIANVFQAAWALVLRAYTRNVDVVFGYLSSGRDADGLDLDHAVGPFINMLPCRIQLDDSSKLIEVVRTINSDFLDSLPHQHTSLAEVQHHLRLSGERLFNTTLSLQRSMVESDERSSSIAIEYLGGADPTEYDLGVSITVGDAVIDVDINYWTSFMSDEKASMLASTFKTILTSLVATPTKEIRDIDLLGDQQHQYLMALNDNGEVPETIAGCIHDEVHRQALAHPSAPAVEAWDASFTYAQLEQLSNKLATKLAAIGVGPEHVVALCFDKSAWAVVAMLAVLKAGGAYTSMGPSHPRSHLARVILATKSLVVLAGSKAYGSLVGDLVDHVIVVEPSLFPSLLDHDSGIIQNVSPDNAAMINFTSGSSGKPKGIVVRHSGVCSMIAHNADMGIDRSTRVLQFSAYTFDTSNGEIFFTLSVGGCVCVPSEDDRVTDLAGAVTRLGVTYAFLTPSLVISLSPETLPTLKTLVLIGEAVPTDLPRKWQDHVRVLNSYGPAECTVMSSFAVLEDDMPVTSIGRAHGCLFWVTDPEDSQRLVPVGCAGELLIEGPIVTRGYLDPKLTAKAFIPPPAWRGQTTSGSRLYRTGDLVRILPDGNMLFLGRADGQVKLNGQRIATWAIEEDINRHHLVHQTALVMPSQGPCKKKLVALVTFENEVSAQDVVTEGVVPFSDDANKDQAIERIASIRARLAEIFPSYMMPSVWLLCSSLPLTASGKLDRLTAKSWAESMEQQTYFNALAEKEEQIDPADAGIPRSNATERLQGIVGRVLNLPLSQVSLQRSFFNLGGDSITAMQLVVTCRNEGLKLLFKDVMRSASIGALADSVQMVDHVNVYHHRDQLDTPFDLTPIQQFYFQNISQGSHEAAANQFNQSFLFRLTSDVPVEQLRGAVDKVVQRHSMLRARFRQSHNSQWKQILIAHSALAYRFRQHAVESEQEALDLALHAQEELDIQNGPVFGVEHFSIPGQSPLLFLVAHHLVIDLVSWRIIFQELQDSIAGEVSQASSPPFSFQQWQQLQTEYAAEHLPPSKALPYIIPRADYAYWGMEDVPNFAGDNIQISAVLAPRESEALLTGCHQAMRTEPLDILITALFASFMQTFQRAPPAIFNEGHGRQPWTSDIDLSDSVGWFTTVFPFFLSGLKPNTPNREIARGVKDQRGALPANGWSYFTSRYLNEDGVKAFADHMPVEIVFNYLGLYQGLERAEGIFQLVPFNKGDVGSAVRRYALFEINVYVINGSTHISFTFNRHMKHVDRINRWLENYTASLKDISQSLVAANFTLTKSDYPLLDISYPDLDRLQNSTVPDLGLKLDDIEDLYPCSPLQTGILLSQLRLEDAYLYHAIMRMDSCAGVSLNANRLASAWQQLVDRHTILRTVFLKGITQRPFDQMVLRSHRAVSPVLTAQSNSQALDLLKNYEKLLPSMTEPPHRLTIVQCAEGPVYFRLDISHALLDGTAMSVLIKDLASAYGNQLSVSPAIPYSDYIAYIQSQPAADGLEFWSDHLADAKPCHFPSLLVSSEVEPEMRTIDVTVPDHWEVRAFCQENNITLANVIRLAWSLVLAAYTGEEHVCFGYLTAGREVPLPGVESAVGPFINMLVCATNIGQISQKSVVTELQDLHDEYLKMLPYQHVGLAEIQHALGVTGQSLFNTVVSFQRRDVGMLVLDDLQLTYLDGLDPTEYDISVNVADTDHGFTVDLGYLTSRLSPEYANHVAGALSAALTSIFSRPSSTVDSVDIFGFAARKQVLEWNSSIPPIVEDSLHSLFQRNANASPNAPAIASWDEHMTYAQLDKKSSQLAHLLVNMGVASEDLVPICFDKSVWAIVSMLAVLKAGAGFVPLDPSSPASRLELIIQQTASTLVLTSQEKLALVVDLIPKVLVVSANASIWDDENSSVLNGLVSPLSVAYVLFTSGSTGTPKGVVMEHTAASTSVIHHGQEIRCSAATRMFQFAAFTFDACILEIFTTLAYGGCICLPSDAERMSDIAGSMTRLNANTSFLTPSVVRLLRPEQVPTLKTLILGGEALHQDNIQTWSESLRLMNGYGPTETCVFCVMKTFADRNDRCDVLGRAVSSVSWITRPNNHEQLAPVGAIGELLVQGGTLARGYLHDQTKTERVFIENPGFCPTMDGSIQRFYKTGDLVRYNIDGTITYLGRRDTQIKLRGQRIELSEIEHQINRHIASNTQIAVEVVVPHGDQEQALLAVFVFKPVRPADSELLGEVTAETRAWALDLKAQLARVLPPYMQPSLYVPTNWMPTTSAEKLDRRSLRDAVAKLSDGQLKGYSLREDGRRAPQTVSERKVQELWHRILKVSLDEIRSEDNFFQMGGDSIAAMKMAATTEEDFPITVMDIFQYPVLFELATVMAAKGFADGHERLSLKPFELLNGIAGVSGIVDDISHQYLIPSESVEDIYPSSPLQEGMMALSMLNPNSYILRRVLRLGPSLDVARFQSAWELAAQKNPILRTRFVPTPNAGFVQVVVKGSIDWRRAADLEQYLERDRAEGMVYGAAPVRYGLTEDGYFIWTAHHAVYDGWSLPLILDQVQSAYEHGRCPDSTPFNTFIKHLQASNGQSTQSFWAEQLSGPRPSTFPKLPSSSYRPSVRGKVQHEIPVPHPADSTILRTTILRAAWGLLLSRYADSDNIVFGMTLSGRNGPVSGVDTMIGPTITTVPVRMKITPALTVSEFLAQVQQQSTDMIPHEHFGLQNIAGISPDCALGIEFQNLFVIQPVSDGTATADLLPGVEEVELPLEDFDSYPLVVECFITDDKIIVETRHDDNVLSAWQVQTIMHHFEHILEQVTQIQNQEAQVSSVDLFGTHDLEQIIQWNGQYPEIVESTVPEIFSNQVAERPDALAVDGWDGSLTYGELDHLSTTLAHHLVSLGVGPEALVPLCFDKSRWAVVAQMAVMKAGGACVNLDPAHPQSRLETIVKDAQATVLLTNPRHAHVLGASSGLQTVIVTEHLISNLKDLTHELPTVSPRNAAYVLFTSGSTGKPKGIVIEHGSLCSSSKAHGTRWGIGPGTRLLQFAAYTFDVSCADIFTTLQRGGCICVPSEEQRLNDLSGAISTFQCNWAFLTPTVAALLPAGNLPSLRTLVLGGEASTRDTIAKWHNVLDLMICYGPAECSIYCSGAPPAIATSDPANLGAAIGALYWIAHPQDSNRLTPLGCVGELLLQGPTVARGYLHDAVKTAQAFVSDPVWAPFPGSRFYRTGDLVRYNEDGTIRFVGRKDTQVKVRGQRVELGEIEHAIRLAMPSLAHATVDAVQDPSRPRQIVVAFLHYSSRSGPVELNGMSDKLQEELVTLQQTLSQQLPSYMIPSMFIPLSRVPLTMNGKADRQQLRELATSLSQEDISAFSLANTVKQEPTTAMETQLRALWAKVLQVEENSLGKNDHFLRCGGDSILAMKLTSHAQSAGFSLTVQDIFQTPVLEAMAALISQKSLQVVAPQLTVSYTPFSLIDDFSLSDLLPSMAPSIHPENIADILPASDFQASAIAHSMMKTHGLVNYLFLDGKGEVPWDLAFIQEAWTLFLQTHQVLRTVFAAHGDRFYQVVLKDIAQPLGWYQVEEEIGPFCLTLCKDDVDKDLPLGSPLTQLTVVSNEKHHRIILRVSHAQYDGVCLPRIWQSFQEVLSGRTPAPEIPFSNFIANIHPASQDSQIYWQDVLSNSTMTPIVAQFKPQYRNVYDLHLTRTIPIASQSGSGITFATILKAAWALVLSSLSDSTDVVFGHVVSGRNIPQLNIEQVVGPCLNILPTRVVIDPTATVNDLLDAVQAQHTAHMAHESLGTREIVRRCSPWQPSTRMSSIVQHQNIDQDATVTLDNQKYLVGDFCPAADEADIAIKTTPLDNNQMEVLLITSSRSVQESMAAVLLDRLCNTIHAICDSTDAQIVVSKLIHSEAVLPLPSPGVSNGVHEDSATGRADTIPSLDADKLSAVYDSWRMILAQPELKLDLESDFFAVGGDLVSIALLTAFWQRQGHQVAVEDLWDHSQVREMLDVLIRARH</sequence>
<dbReference type="SUPFAM" id="SSF56801">
    <property type="entry name" value="Acetyl-CoA synthetase-like"/>
    <property type="match status" value="5"/>
</dbReference>
<dbReference type="InterPro" id="IPR010071">
    <property type="entry name" value="AA_adenyl_dom"/>
</dbReference>
<dbReference type="InterPro" id="IPR020845">
    <property type="entry name" value="AMP-binding_CS"/>
</dbReference>
<dbReference type="GO" id="GO:0005737">
    <property type="term" value="C:cytoplasm"/>
    <property type="evidence" value="ECO:0007669"/>
    <property type="project" value="TreeGrafter"/>
</dbReference>
<dbReference type="CDD" id="cd19545">
    <property type="entry name" value="FUM14_C_NRPS-like"/>
    <property type="match status" value="1"/>
</dbReference>
<reference evidence="7" key="1">
    <citation type="submission" date="2021-07" db="EMBL/GenBank/DDBJ databases">
        <authorList>
            <person name="Branca A.L. A."/>
        </authorList>
    </citation>
    <scope>NUCLEOTIDE SEQUENCE</scope>
</reference>
<dbReference type="PROSITE" id="PS50075">
    <property type="entry name" value="CARRIER"/>
    <property type="match status" value="5"/>
</dbReference>
<dbReference type="InterPro" id="IPR042099">
    <property type="entry name" value="ANL_N_sf"/>
</dbReference>
<dbReference type="PROSITE" id="PS00455">
    <property type="entry name" value="AMP_BINDING"/>
    <property type="match status" value="5"/>
</dbReference>
<dbReference type="Gene3D" id="3.40.50.980">
    <property type="match status" value="2"/>
</dbReference>
<dbReference type="FunFam" id="1.10.1200.10:FF:000005">
    <property type="entry name" value="Nonribosomal peptide synthetase 1"/>
    <property type="match status" value="1"/>
</dbReference>
<dbReference type="FunFam" id="3.30.559.30:FF:000005">
    <property type="entry name" value="Nonribosomal peptide synthase Pes1"/>
    <property type="match status" value="2"/>
</dbReference>
<dbReference type="GO" id="GO:0031177">
    <property type="term" value="F:phosphopantetheine binding"/>
    <property type="evidence" value="ECO:0007669"/>
    <property type="project" value="InterPro"/>
</dbReference>
<dbReference type="Pfam" id="PF00550">
    <property type="entry name" value="PP-binding"/>
    <property type="match status" value="5"/>
</dbReference>
<proteinExistence type="inferred from homology"/>
<dbReference type="InterPro" id="IPR000873">
    <property type="entry name" value="AMP-dep_synth/lig_dom"/>
</dbReference>
<dbReference type="FunFam" id="3.40.50.12780:FF:000014">
    <property type="entry name" value="Nonribosomal peptide synthetase 1"/>
    <property type="match status" value="5"/>
</dbReference>
<dbReference type="Proteomes" id="UP001154252">
    <property type="component" value="Unassembled WGS sequence"/>
</dbReference>
<keyword evidence="1" id="KW-0596">Phosphopantetheine</keyword>
<evidence type="ECO:0000256" key="5">
    <source>
        <dbReference type="ARBA" id="ARBA00029454"/>
    </source>
</evidence>
<dbReference type="InterPro" id="IPR001242">
    <property type="entry name" value="Condensation_dom"/>
</dbReference>
<organism evidence="7 8">
    <name type="scientific">Penicillium egyptiacum</name>
    <dbReference type="NCBI Taxonomy" id="1303716"/>
    <lineage>
        <taxon>Eukaryota</taxon>
        <taxon>Fungi</taxon>
        <taxon>Dikarya</taxon>
        <taxon>Ascomycota</taxon>
        <taxon>Pezizomycotina</taxon>
        <taxon>Eurotiomycetes</taxon>
        <taxon>Eurotiomycetidae</taxon>
        <taxon>Eurotiales</taxon>
        <taxon>Aspergillaceae</taxon>
        <taxon>Penicillium</taxon>
    </lineage>
</organism>
<dbReference type="CDD" id="cd05918">
    <property type="entry name" value="A_NRPS_SidN3_like"/>
    <property type="match status" value="5"/>
</dbReference>